<comment type="caution">
    <text evidence="1">The sequence shown here is derived from an EMBL/GenBank/DDBJ whole genome shotgun (WGS) entry which is preliminary data.</text>
</comment>
<dbReference type="AlphaFoldDB" id="A0A3R8LQ25"/>
<sequence length="289" mass="30159">MTFVHEGAVRSRVARALQGESRPMLPCAWWLLPAQPQHARLQRLIGQLAGEFGGPVFEPHMTLALGELPAAWLYAQTGGVAGESGRACATGAAGTAGPVRPDDPRGRAIEAGTLGAGGAAAGTAGPAGTPAPAARWAQRLAGLLPAITLNTDGIGHVPHHFRIFHLRLAPSAGERAMLTAWRAWLRAALRAAQVSRLVVDVCDPGFRPHLSLAYGDWPEAQRAAQAMRVAPMLPACLAAGAGSHGAGEGSRGNGLLQFDTLLGICPRPGAQDMARVADWHVFARVPLRP</sequence>
<dbReference type="RefSeq" id="WP_125095148.1">
    <property type="nucleotide sequence ID" value="NZ_RRUE01000001.1"/>
</dbReference>
<proteinExistence type="predicted"/>
<dbReference type="PANTHER" id="PTHR28141:SF1">
    <property type="entry name" value="2',3'-CYCLIC-NUCLEOTIDE 3'-PHOSPHODIESTERASE"/>
    <property type="match status" value="1"/>
</dbReference>
<accession>A0A3R8LQ25</accession>
<organism evidence="1 2">
    <name type="scientific">Lautropia dentalis</name>
    <dbReference type="NCBI Taxonomy" id="2490857"/>
    <lineage>
        <taxon>Bacteria</taxon>
        <taxon>Pseudomonadati</taxon>
        <taxon>Pseudomonadota</taxon>
        <taxon>Betaproteobacteria</taxon>
        <taxon>Burkholderiales</taxon>
        <taxon>Burkholderiaceae</taxon>
        <taxon>Lautropia</taxon>
    </lineage>
</organism>
<dbReference type="PANTHER" id="PTHR28141">
    <property type="entry name" value="2',3'-CYCLIC-NUCLEOTIDE 3'-PHOSPHODIESTERASE"/>
    <property type="match status" value="1"/>
</dbReference>
<dbReference type="OrthoDB" id="1492719at2"/>
<evidence type="ECO:0008006" key="3">
    <source>
        <dbReference type="Google" id="ProtNLM"/>
    </source>
</evidence>
<evidence type="ECO:0000313" key="2">
    <source>
        <dbReference type="Proteomes" id="UP000270261"/>
    </source>
</evidence>
<dbReference type="InterPro" id="IPR009097">
    <property type="entry name" value="Cyclic_Pdiesterase"/>
</dbReference>
<gene>
    <name evidence="1" type="ORF">EHV23_06110</name>
</gene>
<name>A0A3R8LQ25_9BURK</name>
<protein>
    <recommendedName>
        <fullName evidence="3">2'-5' RNA ligase family protein</fullName>
    </recommendedName>
</protein>
<dbReference type="Proteomes" id="UP000270261">
    <property type="component" value="Unassembled WGS sequence"/>
</dbReference>
<dbReference type="GO" id="GO:0009187">
    <property type="term" value="P:cyclic nucleotide metabolic process"/>
    <property type="evidence" value="ECO:0007669"/>
    <property type="project" value="TreeGrafter"/>
</dbReference>
<dbReference type="Gene3D" id="3.90.1140.10">
    <property type="entry name" value="Cyclic phosphodiesterase"/>
    <property type="match status" value="2"/>
</dbReference>
<reference evidence="1 2" key="1">
    <citation type="submission" date="2018-11" db="EMBL/GenBank/DDBJ databases">
        <title>Genome sequencing of Lautropia sp. KCOM 2505 (= ChDC F240).</title>
        <authorList>
            <person name="Kook J.-K."/>
            <person name="Park S.-N."/>
            <person name="Lim Y.K."/>
        </authorList>
    </citation>
    <scope>NUCLEOTIDE SEQUENCE [LARGE SCALE GENOMIC DNA]</scope>
    <source>
        <strain evidence="1 2">KCOM 2505</strain>
    </source>
</reference>
<dbReference type="EMBL" id="RRUE01000001">
    <property type="protein sequence ID" value="RRN45719.1"/>
    <property type="molecule type" value="Genomic_DNA"/>
</dbReference>
<evidence type="ECO:0000313" key="1">
    <source>
        <dbReference type="EMBL" id="RRN45719.1"/>
    </source>
</evidence>
<keyword evidence="2" id="KW-1185">Reference proteome</keyword>
<dbReference type="InterPro" id="IPR012386">
    <property type="entry name" value="Cyclic-nucl_3Pdiesterase"/>
</dbReference>
<dbReference type="SUPFAM" id="SSF55144">
    <property type="entry name" value="LigT-like"/>
    <property type="match status" value="2"/>
</dbReference>
<dbReference type="GO" id="GO:0004113">
    <property type="term" value="F:2',3'-cyclic-nucleotide 3'-phosphodiesterase activity"/>
    <property type="evidence" value="ECO:0007669"/>
    <property type="project" value="TreeGrafter"/>
</dbReference>